<evidence type="ECO:0000313" key="1">
    <source>
        <dbReference type="EMBL" id="TWI35187.1"/>
    </source>
</evidence>
<protein>
    <submittedName>
        <fullName evidence="1">Uncharacterized protein</fullName>
    </submittedName>
</protein>
<gene>
    <name evidence="1" type="ORF">IQ24_01697</name>
</gene>
<keyword evidence="2" id="KW-1185">Reference proteome</keyword>
<dbReference type="RefSeq" id="WP_145397477.1">
    <property type="nucleotide sequence ID" value="NZ_VLKU01000004.1"/>
</dbReference>
<accession>A0A562NSJ9</accession>
<evidence type="ECO:0000313" key="2">
    <source>
        <dbReference type="Proteomes" id="UP000316225"/>
    </source>
</evidence>
<dbReference type="Proteomes" id="UP000316225">
    <property type="component" value="Unassembled WGS sequence"/>
</dbReference>
<proteinExistence type="predicted"/>
<comment type="caution">
    <text evidence="1">The sequence shown here is derived from an EMBL/GenBank/DDBJ whole genome shotgun (WGS) entry which is preliminary data.</text>
</comment>
<dbReference type="OrthoDB" id="336284at2"/>
<name>A0A562NSJ9_9RHOB</name>
<reference evidence="1 2" key="1">
    <citation type="journal article" date="2015" name="Stand. Genomic Sci.">
        <title>Genomic Encyclopedia of Bacterial and Archaeal Type Strains, Phase III: the genomes of soil and plant-associated and newly described type strains.</title>
        <authorList>
            <person name="Whitman W.B."/>
            <person name="Woyke T."/>
            <person name="Klenk H.P."/>
            <person name="Zhou Y."/>
            <person name="Lilburn T.G."/>
            <person name="Beck B.J."/>
            <person name="De Vos P."/>
            <person name="Vandamme P."/>
            <person name="Eisen J.A."/>
            <person name="Garrity G."/>
            <person name="Hugenholtz P."/>
            <person name="Kyrpides N.C."/>
        </authorList>
    </citation>
    <scope>NUCLEOTIDE SEQUENCE [LARGE SCALE GENOMIC DNA]</scope>
    <source>
        <strain evidence="1 2">CGMCC 1.5364</strain>
    </source>
</reference>
<dbReference type="EMBL" id="VLKU01000004">
    <property type="protein sequence ID" value="TWI35187.1"/>
    <property type="molecule type" value="Genomic_DNA"/>
</dbReference>
<sequence length="1440" mass="163748">MTVGDHVHLDRTFSPLHATDKDAEDHEIQSFVEGRGPIDWAGVENSQRAVILAGAGIGKTHEMKRRAEEKREAGDAAFFIRIEDIDEDFELSFEVGDEEAFEAWLSSSDEAWFYLDSIDEARLDDPRMFEKAIRRFARKIKVAQHRAQIVISSRPYAWRSHTDRVMVQKHLPHSRQQTKVVEAVDVDELIEEGLEQVKETPEAKGGLRVYVLNDLTETDIRVFAEARGVADADVLVENIQRRNLFAVAARPFDLESIIEKWKQDGELGSRFDFLCFGIDKRLSEINPDRDRQQPLNHEKARAGARHLAAAVILSGKSGIRVPDERPLRDGVDAAAVLGVWQPDEVHALLERGIFDDVIYGKVRFRHREVRELLAAEWLAELLRTGNSRRSIESLIFREKYGHTFIAPRLRSVLPWLILLDENIRRRAVALSPEIIAEGGDPSRLPLEERRQLLHEIVARIADDVGPHSASDNDAIARIAEGDLSDDVLRLTDEHRDNDSALFFLGRLAWQGKMTACVKPMAYIAVDGGRGRYARIAALRAVATAGTREDFDAVWDQIVADENPVDRHLAAEITSHASPDRASINRLLAMIERLTPYERFQTTGLSSAIHRFLDGFDLEHSDDQHDLARLIEALNEILSRGPHLDGGGERISREQNWLLSAAAHGVERLVGARSPHALDESTVAILHKVASALFWHDDDLSEHAKRLQEAVPDWPDLNDAVFWSAISAERTRREETGGARLTDPFRALHYDYCRYRDADFDRVLSFVLNREHDDDKLVAVTLAFRLVKDFELPDEALGRLRSLVEGNPSLAEHLESLVNWKPTKQQRAMDERFAKARQRRERKSAVAAERRRRWIEELKANPNLVRRPKDVDPGQMTYNQLYLMESAQNAESNRWRGDNWSSLTETFSENVAIEYRDAAIDHWRHYSPALASEGQDTTTVPSNLIFGLAGLEMEAGLVAEFPAQLSDEELRLAMRYVPWELNGFPTWLEKAYRDRPEIVADAMLRELAWDLERQIAHRSYVLHNIVYYAPWLHADIAEWVIDWLEANNARDADVLRKAIFIANSTADSTRLTALARAKLEVRSSVAEHAKWFALWVDIDADEAIAHMEGWLGSLPAAEASTAAQHFITELLGSRRSENLGTGFESHRTPAHLKRLYVLMHQHITAETDINRAGHGVYSPGLRDDAQDARDGIFKALCDIPGKETYLALRELAEDHPNESSRAWMLHLASERAEKDGDIEDWSDGQLREFDTDQLMTPATNAQLFSIVIQRVTDIRSWLEDGDDSPSRTWQRVEAETEMRNLITGRLNDLANGRYSCAQENEMPNAQRPDIWIQRPGLTSVPIELKLLDNGWSGPDLCERLRNQLAGDYLRDEGGGRGVMLLVWQGRAPERRWQVEGRLVELEGLEEALQEYWHSIAHDWPAVEEVKIVVIDLVRRGHRSNT</sequence>
<dbReference type="InterPro" id="IPR027417">
    <property type="entry name" value="P-loop_NTPase"/>
</dbReference>
<organism evidence="1 2">
    <name type="scientific">Paracoccus sulfuroxidans</name>
    <dbReference type="NCBI Taxonomy" id="384678"/>
    <lineage>
        <taxon>Bacteria</taxon>
        <taxon>Pseudomonadati</taxon>
        <taxon>Pseudomonadota</taxon>
        <taxon>Alphaproteobacteria</taxon>
        <taxon>Rhodobacterales</taxon>
        <taxon>Paracoccaceae</taxon>
        <taxon>Paracoccus</taxon>
    </lineage>
</organism>
<dbReference type="Gene3D" id="3.40.50.300">
    <property type="entry name" value="P-loop containing nucleotide triphosphate hydrolases"/>
    <property type="match status" value="1"/>
</dbReference>